<dbReference type="InterPro" id="IPR018114">
    <property type="entry name" value="TRYPSIN_HIS"/>
</dbReference>
<keyword evidence="7 14" id="KW-1133">Transmembrane helix</keyword>
<dbReference type="GeneTree" id="ENSGT00390000016213"/>
<keyword evidence="19" id="KW-1185">Reference proteome</keyword>
<dbReference type="PROSITE" id="PS01209">
    <property type="entry name" value="LDLRA_1"/>
    <property type="match status" value="1"/>
</dbReference>
<feature type="active site" description="Charge relay system" evidence="12">
    <location>
        <position position="646"/>
    </location>
</feature>
<evidence type="ECO:0000313" key="19">
    <source>
        <dbReference type="Proteomes" id="UP000694397"/>
    </source>
</evidence>
<dbReference type="PROSITE" id="PS01180">
    <property type="entry name" value="CUB"/>
    <property type="match status" value="2"/>
</dbReference>
<feature type="domain" description="SEA" evidence="16">
    <location>
        <begin position="74"/>
        <end position="197"/>
    </location>
</feature>
<evidence type="ECO:0000313" key="18">
    <source>
        <dbReference type="Ensembl" id="ENSSFOP00015048692.1"/>
    </source>
</evidence>
<gene>
    <name evidence="18" type="primary">NFRKB</name>
    <name evidence="18" type="synonym">st14</name>
</gene>
<keyword evidence="4 11" id="KW-0378">Hydrolase</keyword>
<dbReference type="Gene3D" id="2.40.10.10">
    <property type="entry name" value="Trypsin-like serine proteases"/>
    <property type="match status" value="2"/>
</dbReference>
<dbReference type="InterPro" id="IPR002172">
    <property type="entry name" value="LDrepeatLR_classA_rpt"/>
</dbReference>
<dbReference type="SUPFAM" id="SSF82671">
    <property type="entry name" value="SEA domain"/>
    <property type="match status" value="1"/>
</dbReference>
<dbReference type="FunFam" id="2.40.10.10:FF:000003">
    <property type="entry name" value="Transmembrane serine protease 3"/>
    <property type="match status" value="1"/>
</dbReference>
<feature type="disulfide bond" evidence="13">
    <location>
        <begin position="485"/>
        <end position="503"/>
    </location>
</feature>
<dbReference type="InterPro" id="IPR009003">
    <property type="entry name" value="Peptidase_S1_PA"/>
</dbReference>
<dbReference type="PANTHER" id="PTHR24252:SF17">
    <property type="entry name" value="SUPPRESSOR OF TUMORIGENICITY 14 PROTEIN HOMOLOG-RELATED"/>
    <property type="match status" value="1"/>
</dbReference>
<dbReference type="GO" id="GO:0016020">
    <property type="term" value="C:membrane"/>
    <property type="evidence" value="ECO:0007669"/>
    <property type="project" value="UniProtKB-SubCell"/>
</dbReference>
<dbReference type="SUPFAM" id="SSF49854">
    <property type="entry name" value="Spermadhesin, CUB domain"/>
    <property type="match status" value="2"/>
</dbReference>
<comment type="similarity">
    <text evidence="11">Belongs to the peptidase S1 family.</text>
</comment>
<dbReference type="CDD" id="cd00041">
    <property type="entry name" value="CUB"/>
    <property type="match status" value="2"/>
</dbReference>
<comment type="subcellular location">
    <subcellularLocation>
        <location evidence="1">Membrane</location>
        <topology evidence="1">Single-pass type II membrane protein</topology>
    </subcellularLocation>
</comment>
<evidence type="ECO:0000256" key="12">
    <source>
        <dbReference type="PIRSR" id="PIRSR036370-1"/>
    </source>
</evidence>
<evidence type="ECO:0000256" key="6">
    <source>
        <dbReference type="ARBA" id="ARBA00022968"/>
    </source>
</evidence>
<comment type="catalytic activity">
    <reaction evidence="11">
        <text>Cleaves various synthetic substrates with Arg or Lys at the P1 position and prefers small side-chain amino acids, such as Ala and Gly, at the P2 position.</text>
        <dbReference type="EC" id="3.4.21.109"/>
    </reaction>
</comment>
<reference evidence="18 19" key="1">
    <citation type="submission" date="2019-04" db="EMBL/GenBank/DDBJ databases">
        <authorList>
            <consortium name="Wellcome Sanger Institute Data Sharing"/>
        </authorList>
    </citation>
    <scope>NUCLEOTIDE SEQUENCE [LARGE SCALE GENOMIC DNA]</scope>
</reference>
<dbReference type="CDD" id="cd00190">
    <property type="entry name" value="Tryp_SPc"/>
    <property type="match status" value="1"/>
</dbReference>
<dbReference type="PRINTS" id="PR00261">
    <property type="entry name" value="LDLRECEPTOR"/>
</dbReference>
<dbReference type="Pfam" id="PF00057">
    <property type="entry name" value="Ldl_recept_a"/>
    <property type="match status" value="4"/>
</dbReference>
<dbReference type="InterPro" id="IPR036364">
    <property type="entry name" value="SEA_dom_sf"/>
</dbReference>
<keyword evidence="8 11" id="KW-0472">Membrane</keyword>
<keyword evidence="3 14" id="KW-0812">Transmembrane</keyword>
<dbReference type="CDD" id="cd00112">
    <property type="entry name" value="LDLa"/>
    <property type="match status" value="4"/>
</dbReference>
<dbReference type="Gene3D" id="3.30.70.960">
    <property type="entry name" value="SEA domain"/>
    <property type="match status" value="1"/>
</dbReference>
<dbReference type="InterPro" id="IPR017051">
    <property type="entry name" value="Peptidase_S1A_matripase"/>
</dbReference>
<dbReference type="SMART" id="SM00042">
    <property type="entry name" value="CUB"/>
    <property type="match status" value="2"/>
</dbReference>
<evidence type="ECO:0000256" key="5">
    <source>
        <dbReference type="ARBA" id="ARBA00022825"/>
    </source>
</evidence>
<feature type="disulfide bond" evidence="13">
    <location>
        <begin position="461"/>
        <end position="476"/>
    </location>
</feature>
<dbReference type="InterPro" id="IPR033116">
    <property type="entry name" value="TRYPSIN_SER"/>
</dbReference>
<dbReference type="AlphaFoldDB" id="A0A8C9T9I9"/>
<dbReference type="SMART" id="SM00192">
    <property type="entry name" value="LDLa"/>
    <property type="match status" value="4"/>
</dbReference>
<dbReference type="InterPro" id="IPR000082">
    <property type="entry name" value="SEA_dom"/>
</dbReference>
<reference evidence="18" key="3">
    <citation type="submission" date="2025-09" db="UniProtKB">
        <authorList>
            <consortium name="Ensembl"/>
        </authorList>
    </citation>
    <scope>IDENTIFICATION</scope>
</reference>
<proteinExistence type="inferred from homology"/>
<dbReference type="InterPro" id="IPR036055">
    <property type="entry name" value="LDL_receptor-like_sf"/>
</dbReference>
<dbReference type="EC" id="3.4.21.109" evidence="11"/>
<dbReference type="FunFam" id="4.10.400.10:FF:000065">
    <property type="entry name" value="Transmembrane protease serine 7"/>
    <property type="match status" value="1"/>
</dbReference>
<keyword evidence="2 11" id="KW-0645">Protease</keyword>
<dbReference type="InterPro" id="IPR035914">
    <property type="entry name" value="Sperma_CUB_dom_sf"/>
</dbReference>
<dbReference type="PROSITE" id="PS50024">
    <property type="entry name" value="SEA"/>
    <property type="match status" value="1"/>
</dbReference>
<accession>A0A8C9T9I9</accession>
<feature type="active site" description="Charge relay system" evidence="12">
    <location>
        <position position="700"/>
    </location>
</feature>
<evidence type="ECO:0000256" key="8">
    <source>
        <dbReference type="ARBA" id="ARBA00023136"/>
    </source>
</evidence>
<sequence length="844" mass="93612">MDPLESGMRYSPKRQDQWETSVQFLPASNSKALEKRGPGRKITLIILVVVFLAIIALITGLLVWHLRYRNRVKVRKVYSGSMRITNEEFQDYYEDPSSPQFRNLATEVLNQLKSTFSGTSMYKYYKNSTVQAFSEGGSQSVLVYYLSEFNVPADKEQDLDKSMTSMAQNAEQSRSRKIKTLRFENVLSSAVDSRMTRMTIQERQSFSYHCQSGQVITLQSPGFPDSPYHANSYTEWLLRADPNHRIKVEFDTFSLENDCGKDFVRVYDSLVALDKQLMAEKCGVYPPSEPLSFISSGNVMLLTMVTNEDKNFPGFRAQVSQIPSQIPGCGGALTGNSGSFATPNFPSYYPPLINCTWSIQVPDGKYVKVQFKKFLMSEPGQSYSTCKKDFVQIGSTKLCGEKSPSTVVSVQSNKMDVLFSSDMSYVDRGFSAEFEAFEPTDPCPGTFQCKNNMCVDSNLRCDGWNDCGDYSDEMNCKCTNAQIKCKNGLCKPNFWQCDSVDDCGDNTDEENCGACRNPEDFTCQNGNCVSQRKKCDGQNDCGDSSDEISCSRVSVVPCTEVSYKCKNTQCINKENPECDGVKDCEDGSDEANCECGTRPYKSSRIVGGQAAVEGEWPWQVSLHIKGSGHVCGASVIDERWLVTAAHCVQDSGQTKYSQPQVWEAYLGLHIQGKMGEDTQKRSLKRIIAHPYYNDYTYDNDIALMELDSAVTLGHSVWPICLPAETHNFPVGENVWITGWGATREGGSGASILQKAEVRTINQTVCNDLMSGQITSRMICAGVLTGGVDACQGDSGGPLSAPGAQGRLFLAGVVSWGDGCARRNKPGIYTRVTKFRSWIKEKTGV</sequence>
<dbReference type="Gene3D" id="4.10.400.10">
    <property type="entry name" value="Low-density Lipoprotein Receptor"/>
    <property type="match status" value="4"/>
</dbReference>
<evidence type="ECO:0000256" key="1">
    <source>
        <dbReference type="ARBA" id="ARBA00004606"/>
    </source>
</evidence>
<keyword evidence="6" id="KW-0735">Signal-anchor</keyword>
<dbReference type="InterPro" id="IPR001254">
    <property type="entry name" value="Trypsin_dom"/>
</dbReference>
<dbReference type="InterPro" id="IPR043504">
    <property type="entry name" value="Peptidase_S1_PA_chymotrypsin"/>
</dbReference>
<keyword evidence="9 13" id="KW-1015">Disulfide bond</keyword>
<dbReference type="PIRSF" id="PIRSF036370">
    <property type="entry name" value="ST14"/>
    <property type="match status" value="1"/>
</dbReference>
<dbReference type="PANTHER" id="PTHR24252">
    <property type="entry name" value="ACROSIN-RELATED"/>
    <property type="match status" value="1"/>
</dbReference>
<name>A0A8C9T9I9_SCLFO</name>
<dbReference type="PROSITE" id="PS00134">
    <property type="entry name" value="TRYPSIN_HIS"/>
    <property type="match status" value="1"/>
</dbReference>
<dbReference type="SUPFAM" id="SSF57424">
    <property type="entry name" value="LDL receptor-like module"/>
    <property type="match status" value="4"/>
</dbReference>
<dbReference type="SUPFAM" id="SSF50494">
    <property type="entry name" value="Trypsin-like serine proteases"/>
    <property type="match status" value="1"/>
</dbReference>
<dbReference type="GO" id="GO:0006508">
    <property type="term" value="P:proteolysis"/>
    <property type="evidence" value="ECO:0007669"/>
    <property type="project" value="UniProtKB-KW"/>
</dbReference>
<keyword evidence="5 11" id="KW-0720">Serine protease</keyword>
<feature type="disulfide bond" evidence="13">
    <location>
        <begin position="449"/>
        <end position="467"/>
    </location>
</feature>
<reference evidence="18" key="2">
    <citation type="submission" date="2025-08" db="UniProtKB">
        <authorList>
            <consortium name="Ensembl"/>
        </authorList>
    </citation>
    <scope>IDENTIFICATION</scope>
</reference>
<feature type="disulfide bond" evidence="13">
    <location>
        <begin position="497"/>
        <end position="512"/>
    </location>
</feature>
<evidence type="ECO:0000259" key="17">
    <source>
        <dbReference type="PROSITE" id="PS50240"/>
    </source>
</evidence>
<feature type="domain" description="CUB" evidence="15">
    <location>
        <begin position="329"/>
        <end position="437"/>
    </location>
</feature>
<dbReference type="Pfam" id="PF00089">
    <property type="entry name" value="Trypsin"/>
    <property type="match status" value="1"/>
</dbReference>
<evidence type="ECO:0000256" key="7">
    <source>
        <dbReference type="ARBA" id="ARBA00022989"/>
    </source>
</evidence>
<feature type="disulfide bond" evidence="13">
    <location>
        <begin position="523"/>
        <end position="541"/>
    </location>
</feature>
<feature type="domain" description="Peptidase S1" evidence="17">
    <location>
        <begin position="605"/>
        <end position="843"/>
    </location>
</feature>
<keyword evidence="10" id="KW-0325">Glycoprotein</keyword>
<feature type="active site" description="Charge relay system" evidence="12">
    <location>
        <position position="794"/>
    </location>
</feature>
<dbReference type="PROSITE" id="PS50068">
    <property type="entry name" value="LDLRA_2"/>
    <property type="match status" value="4"/>
</dbReference>
<dbReference type="InterPro" id="IPR000859">
    <property type="entry name" value="CUB_dom"/>
</dbReference>
<evidence type="ECO:0000256" key="4">
    <source>
        <dbReference type="ARBA" id="ARBA00022801"/>
    </source>
</evidence>
<dbReference type="PROSITE" id="PS50240">
    <property type="entry name" value="TRYPSIN_DOM"/>
    <property type="match status" value="1"/>
</dbReference>
<comment type="function">
    <text evidence="11">Exhibits trypsin-like activity as defined by cleavage of synthetic substrates with Arg or Lys as the P1 site.</text>
</comment>
<dbReference type="GO" id="GO:0004252">
    <property type="term" value="F:serine-type endopeptidase activity"/>
    <property type="evidence" value="ECO:0007669"/>
    <property type="project" value="InterPro"/>
</dbReference>
<feature type="disulfide bond" evidence="13">
    <location>
        <begin position="558"/>
        <end position="570"/>
    </location>
</feature>
<dbReference type="Pfam" id="PF00431">
    <property type="entry name" value="CUB"/>
    <property type="match status" value="2"/>
</dbReference>
<feature type="disulfide bond" evidence="13">
    <location>
        <begin position="578"/>
        <end position="593"/>
    </location>
</feature>
<evidence type="ECO:0000256" key="13">
    <source>
        <dbReference type="PROSITE-ProRule" id="PRU00124"/>
    </source>
</evidence>
<dbReference type="InterPro" id="IPR023415">
    <property type="entry name" value="LDLR_class-A_CS"/>
</dbReference>
<feature type="disulfide bond" evidence="13">
    <location>
        <begin position="478"/>
        <end position="490"/>
    </location>
</feature>
<evidence type="ECO:0000259" key="15">
    <source>
        <dbReference type="PROSITE" id="PS01180"/>
    </source>
</evidence>
<organism evidence="18 19">
    <name type="scientific">Scleropages formosus</name>
    <name type="common">Asian bonytongue</name>
    <name type="synonym">Osteoglossum formosum</name>
    <dbReference type="NCBI Taxonomy" id="113540"/>
    <lineage>
        <taxon>Eukaryota</taxon>
        <taxon>Metazoa</taxon>
        <taxon>Chordata</taxon>
        <taxon>Craniata</taxon>
        <taxon>Vertebrata</taxon>
        <taxon>Euteleostomi</taxon>
        <taxon>Actinopterygii</taxon>
        <taxon>Neopterygii</taxon>
        <taxon>Teleostei</taxon>
        <taxon>Osteoglossocephala</taxon>
        <taxon>Osteoglossomorpha</taxon>
        <taxon>Osteoglossiformes</taxon>
        <taxon>Osteoglossidae</taxon>
        <taxon>Scleropages</taxon>
    </lineage>
</organism>
<comment type="caution">
    <text evidence="13">Lacks conserved residue(s) required for the propagation of feature annotation.</text>
</comment>
<evidence type="ECO:0000256" key="11">
    <source>
        <dbReference type="PIRNR" id="PIRNR036370"/>
    </source>
</evidence>
<evidence type="ECO:0000259" key="16">
    <source>
        <dbReference type="PROSITE" id="PS50024"/>
    </source>
</evidence>
<dbReference type="Pfam" id="PF01390">
    <property type="entry name" value="SEA"/>
    <property type="match status" value="1"/>
</dbReference>
<dbReference type="Gene3D" id="2.60.120.290">
    <property type="entry name" value="Spermadhesin, CUB domain"/>
    <property type="match status" value="2"/>
</dbReference>
<protein>
    <recommendedName>
        <fullName evidence="11">Suppressor of tumorigenicity 14 protein homolog</fullName>
        <ecNumber evidence="11">3.4.21.109</ecNumber>
    </recommendedName>
    <alternativeName>
        <fullName evidence="11">Serine protease 14</fullName>
    </alternativeName>
</protein>
<evidence type="ECO:0000256" key="14">
    <source>
        <dbReference type="SAM" id="Phobius"/>
    </source>
</evidence>
<feature type="transmembrane region" description="Helical" evidence="14">
    <location>
        <begin position="44"/>
        <end position="66"/>
    </location>
</feature>
<feature type="domain" description="CUB" evidence="15">
    <location>
        <begin position="218"/>
        <end position="322"/>
    </location>
</feature>
<feature type="disulfide bond" evidence="13">
    <location>
        <begin position="535"/>
        <end position="550"/>
    </location>
</feature>
<dbReference type="Ensembl" id="ENSSFOT00015060038.1">
    <property type="protein sequence ID" value="ENSSFOP00015048692.1"/>
    <property type="gene ID" value="ENSSFOG00015006360.2"/>
</dbReference>
<evidence type="ECO:0000256" key="10">
    <source>
        <dbReference type="ARBA" id="ARBA00023180"/>
    </source>
</evidence>
<dbReference type="KEGG" id="sfm:108924830"/>
<dbReference type="SMART" id="SM00020">
    <property type="entry name" value="Tryp_SPc"/>
    <property type="match status" value="1"/>
</dbReference>
<dbReference type="Proteomes" id="UP000694397">
    <property type="component" value="Chromosome 3"/>
</dbReference>
<evidence type="ECO:0000256" key="9">
    <source>
        <dbReference type="ARBA" id="ARBA00023157"/>
    </source>
</evidence>
<dbReference type="PROSITE" id="PS00135">
    <property type="entry name" value="TRYPSIN_SER"/>
    <property type="match status" value="1"/>
</dbReference>
<evidence type="ECO:0000256" key="2">
    <source>
        <dbReference type="ARBA" id="ARBA00022670"/>
    </source>
</evidence>
<evidence type="ECO:0000256" key="3">
    <source>
        <dbReference type="ARBA" id="ARBA00022692"/>
    </source>
</evidence>